<sequence length="444" mass="51631">MQIRLVIGNIDMTNSIVIEDKSFSAWIIDYYFTQIDSTERNVIGFDDMADISGKFAKLSYSMMELCQKKLMKIENDCVLEDYRKYLNHCELNDIIDIFLQCQLESAEKTILLSIDSFKNEIDQLLFEYLVKNSSVTCDIYDEKSKTFLNETKENLIKLIKESKTFHQQTNPQDVLKHTICSYLSLAMNTRNEHALVHCLRASPKIGLDQSMIMNLVNLSRSEHVTLYESLHAFHLENCDASAETIRLLKEFFDLIKQVHNKCVNAEAERTLSQVLNLIGKYLQVQDNRLLTDILEDFSQCFQTMLSLVKSSSSQSASSATRCFRRSIMYLCAKQALVQTKYTMDIPREISSLRHIAKRLIRKSRALPTIYETDEKMNTKRQPLQMLDVNSFHHTDERELPCENSIVWKFISDGDKENLPMLTRKRRMNSTKAEQSNKKQKKIDI</sequence>
<reference evidence="1" key="1">
    <citation type="submission" date="2021-02" db="EMBL/GenBank/DDBJ databases">
        <authorList>
            <person name="Nowell W R."/>
        </authorList>
    </citation>
    <scope>NUCLEOTIDE SEQUENCE</scope>
</reference>
<protein>
    <submittedName>
        <fullName evidence="1">Uncharacterized protein</fullName>
    </submittedName>
</protein>
<evidence type="ECO:0000313" key="1">
    <source>
        <dbReference type="EMBL" id="CAF1640832.1"/>
    </source>
</evidence>
<accession>A0A816DR95</accession>
<dbReference type="Proteomes" id="UP000663828">
    <property type="component" value="Unassembled WGS sequence"/>
</dbReference>
<gene>
    <name evidence="1" type="ORF">XAT740_LOCUS53283</name>
</gene>
<keyword evidence="2" id="KW-1185">Reference proteome</keyword>
<proteinExistence type="predicted"/>
<dbReference type="AlphaFoldDB" id="A0A816DR95"/>
<comment type="caution">
    <text evidence="1">The sequence shown here is derived from an EMBL/GenBank/DDBJ whole genome shotgun (WGS) entry which is preliminary data.</text>
</comment>
<dbReference type="Gene3D" id="1.10.486.10">
    <property type="entry name" value="PCRA, domain 4"/>
    <property type="match status" value="1"/>
</dbReference>
<evidence type="ECO:0000313" key="2">
    <source>
        <dbReference type="Proteomes" id="UP000663828"/>
    </source>
</evidence>
<organism evidence="1 2">
    <name type="scientific">Adineta ricciae</name>
    <name type="common">Rotifer</name>
    <dbReference type="NCBI Taxonomy" id="249248"/>
    <lineage>
        <taxon>Eukaryota</taxon>
        <taxon>Metazoa</taxon>
        <taxon>Spiralia</taxon>
        <taxon>Gnathifera</taxon>
        <taxon>Rotifera</taxon>
        <taxon>Eurotatoria</taxon>
        <taxon>Bdelloidea</taxon>
        <taxon>Adinetida</taxon>
        <taxon>Adinetidae</taxon>
        <taxon>Adineta</taxon>
    </lineage>
</organism>
<dbReference type="EMBL" id="CAJNOR010009074">
    <property type="protein sequence ID" value="CAF1640832.1"/>
    <property type="molecule type" value="Genomic_DNA"/>
</dbReference>
<name>A0A816DR95_ADIRI</name>